<name>A0A5B7G6N5_PORTR</name>
<reference evidence="2 3" key="1">
    <citation type="submission" date="2019-05" db="EMBL/GenBank/DDBJ databases">
        <title>Another draft genome of Portunus trituberculatus and its Hox gene families provides insights of decapod evolution.</title>
        <authorList>
            <person name="Jeong J.-H."/>
            <person name="Song I."/>
            <person name="Kim S."/>
            <person name="Choi T."/>
            <person name="Kim D."/>
            <person name="Ryu S."/>
            <person name="Kim W."/>
        </authorList>
    </citation>
    <scope>NUCLEOTIDE SEQUENCE [LARGE SCALE GENOMIC DNA]</scope>
    <source>
        <tissue evidence="2">Muscle</tissue>
    </source>
</reference>
<feature type="compositionally biased region" description="Polar residues" evidence="1">
    <location>
        <begin position="1"/>
        <end position="25"/>
    </location>
</feature>
<dbReference type="AlphaFoldDB" id="A0A5B7G6N5"/>
<evidence type="ECO:0000313" key="2">
    <source>
        <dbReference type="EMBL" id="MPC52224.1"/>
    </source>
</evidence>
<evidence type="ECO:0000313" key="3">
    <source>
        <dbReference type="Proteomes" id="UP000324222"/>
    </source>
</evidence>
<proteinExistence type="predicted"/>
<protein>
    <submittedName>
        <fullName evidence="2">Uncharacterized protein</fullName>
    </submittedName>
</protein>
<evidence type="ECO:0000256" key="1">
    <source>
        <dbReference type="SAM" id="MobiDB-lite"/>
    </source>
</evidence>
<dbReference type="Proteomes" id="UP000324222">
    <property type="component" value="Unassembled WGS sequence"/>
</dbReference>
<gene>
    <name evidence="2" type="ORF">E2C01_046088</name>
</gene>
<dbReference type="EMBL" id="VSRR010010714">
    <property type="protein sequence ID" value="MPC52224.1"/>
    <property type="molecule type" value="Genomic_DNA"/>
</dbReference>
<sequence length="72" mass="7611">MTLSNNGFTKSPSTHPSGPAQQALPSSRKAAPSQYRAGWISSSPGVVSGGHRLLVTQPVFPITERAHRPIFG</sequence>
<feature type="region of interest" description="Disordered" evidence="1">
    <location>
        <begin position="1"/>
        <end position="35"/>
    </location>
</feature>
<keyword evidence="3" id="KW-1185">Reference proteome</keyword>
<organism evidence="2 3">
    <name type="scientific">Portunus trituberculatus</name>
    <name type="common">Swimming crab</name>
    <name type="synonym">Neptunus trituberculatus</name>
    <dbReference type="NCBI Taxonomy" id="210409"/>
    <lineage>
        <taxon>Eukaryota</taxon>
        <taxon>Metazoa</taxon>
        <taxon>Ecdysozoa</taxon>
        <taxon>Arthropoda</taxon>
        <taxon>Crustacea</taxon>
        <taxon>Multicrustacea</taxon>
        <taxon>Malacostraca</taxon>
        <taxon>Eumalacostraca</taxon>
        <taxon>Eucarida</taxon>
        <taxon>Decapoda</taxon>
        <taxon>Pleocyemata</taxon>
        <taxon>Brachyura</taxon>
        <taxon>Eubrachyura</taxon>
        <taxon>Portunoidea</taxon>
        <taxon>Portunidae</taxon>
        <taxon>Portuninae</taxon>
        <taxon>Portunus</taxon>
    </lineage>
</organism>
<accession>A0A5B7G6N5</accession>
<comment type="caution">
    <text evidence="2">The sequence shown here is derived from an EMBL/GenBank/DDBJ whole genome shotgun (WGS) entry which is preliminary data.</text>
</comment>